<evidence type="ECO:0000313" key="2">
    <source>
        <dbReference type="EMBL" id="MEN2468258.1"/>
    </source>
</evidence>
<feature type="transmembrane region" description="Helical" evidence="1">
    <location>
        <begin position="231"/>
        <end position="250"/>
    </location>
</feature>
<accession>A0ABU9W8A9</accession>
<keyword evidence="1" id="KW-0472">Membrane</keyword>
<dbReference type="Proteomes" id="UP001466933">
    <property type="component" value="Unassembled WGS sequence"/>
</dbReference>
<gene>
    <name evidence="2" type="ORF">VOI36_00010</name>
</gene>
<keyword evidence="3" id="KW-1185">Reference proteome</keyword>
<evidence type="ECO:0000313" key="3">
    <source>
        <dbReference type="Proteomes" id="UP001466933"/>
    </source>
</evidence>
<keyword evidence="1" id="KW-1133">Transmembrane helix</keyword>
<protein>
    <submittedName>
        <fullName evidence="2">Uncharacterized protein</fullName>
    </submittedName>
</protein>
<reference evidence="2 3" key="1">
    <citation type="submission" date="2024-05" db="EMBL/GenBank/DDBJ databases">
        <title>Burkholderia sp. Nov. a novel bacteria isolated from rhizosphere soil of Camellia sinensis.</title>
        <authorList>
            <person name="Dong Y."/>
        </authorList>
    </citation>
    <scope>NUCLEOTIDE SEQUENCE [LARGE SCALE GENOMIC DNA]</scope>
    <source>
        <strain evidence="2 3">GS2Y</strain>
    </source>
</reference>
<dbReference type="RefSeq" id="WP_343490267.1">
    <property type="nucleotide sequence ID" value="NZ_JBCPYA010000001.1"/>
</dbReference>
<organism evidence="2 3">
    <name type="scientific">Burkholderia theae</name>
    <dbReference type="NCBI Taxonomy" id="3143496"/>
    <lineage>
        <taxon>Bacteria</taxon>
        <taxon>Pseudomonadati</taxon>
        <taxon>Pseudomonadota</taxon>
        <taxon>Betaproteobacteria</taxon>
        <taxon>Burkholderiales</taxon>
        <taxon>Burkholderiaceae</taxon>
        <taxon>Burkholderia</taxon>
    </lineage>
</organism>
<proteinExistence type="predicted"/>
<sequence length="336" mass="36732">MSDACAGRAARQTARRARRLVDSATIALSDSRARMSSPLHLVEGKLTALRFLERPDQDSSEGHPIRPVDPEARKQSLGYWFTHNVVPIMAALTGNGAAANALVFQQSNEDDILAKLNADADKVEHPATWSYANIRDSKTYVSQNASVTVGKNGRIVLAKLPVEIEIGGQTYRGFLGGQCFDVGDEVVAVINRQGRLFALSSPDRRYLAMDYACGNTGLAGLTHTLWLAWKWSFIGVNCLVAPMMILVLWTGDGGFSDLGLDLLMLLGGPLMMGILLALIIGVRLSWSDWLPAWRTSSILHALGRPDLCTRDFADARSEAERKGQVRDTDIGQIYYA</sequence>
<dbReference type="EMBL" id="JBCPYA010000001">
    <property type="protein sequence ID" value="MEN2468258.1"/>
    <property type="molecule type" value="Genomic_DNA"/>
</dbReference>
<evidence type="ECO:0000256" key="1">
    <source>
        <dbReference type="SAM" id="Phobius"/>
    </source>
</evidence>
<keyword evidence="1" id="KW-0812">Transmembrane</keyword>
<name>A0ABU9W8A9_9BURK</name>
<feature type="transmembrane region" description="Helical" evidence="1">
    <location>
        <begin position="262"/>
        <end position="286"/>
    </location>
</feature>
<comment type="caution">
    <text evidence="2">The sequence shown here is derived from an EMBL/GenBank/DDBJ whole genome shotgun (WGS) entry which is preliminary data.</text>
</comment>